<dbReference type="InterPro" id="IPR017867">
    <property type="entry name" value="Tyr_phospatase_low_mol_wt"/>
</dbReference>
<dbReference type="SUPFAM" id="SSF52788">
    <property type="entry name" value="Phosphotyrosine protein phosphatases I"/>
    <property type="match status" value="1"/>
</dbReference>
<dbReference type="InterPro" id="IPR023485">
    <property type="entry name" value="Ptyr_pPase"/>
</dbReference>
<dbReference type="Gene3D" id="3.40.50.2300">
    <property type="match status" value="1"/>
</dbReference>
<dbReference type="CDD" id="cd16343">
    <property type="entry name" value="LMWPTP"/>
    <property type="match status" value="1"/>
</dbReference>
<dbReference type="InterPro" id="IPR050438">
    <property type="entry name" value="LMW_PTPase"/>
</dbReference>
<evidence type="ECO:0000256" key="4">
    <source>
        <dbReference type="ARBA" id="ARBA00022912"/>
    </source>
</evidence>
<accession>A0ABT0QWL4</accession>
<comment type="caution">
    <text evidence="6">The sequence shown here is derived from an EMBL/GenBank/DDBJ whole genome shotgun (WGS) entry which is preliminary data.</text>
</comment>
<evidence type="ECO:0000313" key="7">
    <source>
        <dbReference type="Proteomes" id="UP001203761"/>
    </source>
</evidence>
<dbReference type="InterPro" id="IPR036196">
    <property type="entry name" value="Ptyr_pPase_sf"/>
</dbReference>
<reference evidence="6" key="1">
    <citation type="submission" date="2022-02" db="EMBL/GenBank/DDBJ databases">
        <authorList>
            <person name="Lee M."/>
            <person name="Kim S.-J."/>
            <person name="Jung M.-Y."/>
        </authorList>
    </citation>
    <scope>NUCLEOTIDE SEQUENCE</scope>
    <source>
        <strain evidence="6">JHP9</strain>
    </source>
</reference>
<dbReference type="RefSeq" id="WP_249736030.1">
    <property type="nucleotide sequence ID" value="NZ_JAKNCJ010000001.1"/>
</dbReference>
<name>A0ABT0QWL4_9MICO</name>
<dbReference type="PRINTS" id="PR00719">
    <property type="entry name" value="LMWPTPASE"/>
</dbReference>
<keyword evidence="4" id="KW-0904">Protein phosphatase</keyword>
<evidence type="ECO:0000256" key="3">
    <source>
        <dbReference type="ARBA" id="ARBA00022801"/>
    </source>
</evidence>
<evidence type="ECO:0000256" key="1">
    <source>
        <dbReference type="ARBA" id="ARBA00011063"/>
    </source>
</evidence>
<keyword evidence="7" id="KW-1185">Reference proteome</keyword>
<evidence type="ECO:0000256" key="2">
    <source>
        <dbReference type="ARBA" id="ARBA00013064"/>
    </source>
</evidence>
<gene>
    <name evidence="6" type="ORF">Bequi_00465</name>
</gene>
<evidence type="ECO:0000259" key="5">
    <source>
        <dbReference type="SMART" id="SM00226"/>
    </source>
</evidence>
<proteinExistence type="inferred from homology"/>
<dbReference type="PANTHER" id="PTHR11717:SF7">
    <property type="entry name" value="LOW MOLECULAR WEIGHT PHOSPHOTYROSINE PROTEIN PHOSPHATASE"/>
    <property type="match status" value="1"/>
</dbReference>
<dbReference type="PANTHER" id="PTHR11717">
    <property type="entry name" value="LOW MOLECULAR WEIGHT PROTEIN TYROSINE PHOSPHATASE"/>
    <property type="match status" value="1"/>
</dbReference>
<organism evidence="6 7">
    <name type="scientific">Brachybacterium equifaecis</name>
    <dbReference type="NCBI Taxonomy" id="2910770"/>
    <lineage>
        <taxon>Bacteria</taxon>
        <taxon>Bacillati</taxon>
        <taxon>Actinomycetota</taxon>
        <taxon>Actinomycetes</taxon>
        <taxon>Micrococcales</taxon>
        <taxon>Dermabacteraceae</taxon>
        <taxon>Brachybacterium</taxon>
    </lineage>
</organism>
<dbReference type="Proteomes" id="UP001203761">
    <property type="component" value="Unassembled WGS sequence"/>
</dbReference>
<sequence>MHRILTICTGNICRSPMAELILRRAVQEAGLGDRVDVASAGTTGWEEGEPIDPRAAAELESRGISSGEHRARQATSAMLREADLILALDHDHVAPLQRIGGQEIQGRVRMLREFDPQAGEDLGIRDPWYGDESDFASSAQMIADAAPGVVEHVRRALAAGADPA</sequence>
<dbReference type="EC" id="3.1.3.48" evidence="2"/>
<protein>
    <recommendedName>
        <fullName evidence="2">protein-tyrosine-phosphatase</fullName>
        <ecNumber evidence="2">3.1.3.48</ecNumber>
    </recommendedName>
</protein>
<dbReference type="SMART" id="SM00226">
    <property type="entry name" value="LMWPc"/>
    <property type="match status" value="1"/>
</dbReference>
<comment type="similarity">
    <text evidence="1">Belongs to the low molecular weight phosphotyrosine protein phosphatase family.</text>
</comment>
<keyword evidence="3" id="KW-0378">Hydrolase</keyword>
<feature type="domain" description="Phosphotyrosine protein phosphatase I" evidence="5">
    <location>
        <begin position="2"/>
        <end position="152"/>
    </location>
</feature>
<evidence type="ECO:0000313" key="6">
    <source>
        <dbReference type="EMBL" id="MCL6421869.1"/>
    </source>
</evidence>
<dbReference type="EMBL" id="JAKNCJ010000001">
    <property type="protein sequence ID" value="MCL6421869.1"/>
    <property type="molecule type" value="Genomic_DNA"/>
</dbReference>
<dbReference type="Pfam" id="PF01451">
    <property type="entry name" value="LMWPc"/>
    <property type="match status" value="1"/>
</dbReference>